<accession>A0A0L6UDI7</accession>
<name>A0A0L6UDI7_9BASI</name>
<protein>
    <submittedName>
        <fullName evidence="2">Uncharacterized protein</fullName>
    </submittedName>
</protein>
<evidence type="ECO:0000256" key="1">
    <source>
        <dbReference type="SAM" id="MobiDB-lite"/>
    </source>
</evidence>
<dbReference type="EMBL" id="LAVV01012495">
    <property type="protein sequence ID" value="KNZ46634.1"/>
    <property type="molecule type" value="Genomic_DNA"/>
</dbReference>
<dbReference type="Proteomes" id="UP000037035">
    <property type="component" value="Unassembled WGS sequence"/>
</dbReference>
<dbReference type="VEuPathDB" id="FungiDB:VP01_70g2"/>
<gene>
    <name evidence="2" type="ORF">VP01_70g2</name>
</gene>
<reference evidence="2 3" key="1">
    <citation type="submission" date="2015-08" db="EMBL/GenBank/DDBJ databases">
        <title>Next Generation Sequencing and Analysis of the Genome of Puccinia sorghi L Schw, the Causal Agent of Maize Common Rust.</title>
        <authorList>
            <person name="Rochi L."/>
            <person name="Burguener G."/>
            <person name="Darino M."/>
            <person name="Turjanski A."/>
            <person name="Kreff E."/>
            <person name="Dieguez M.J."/>
            <person name="Sacco F."/>
        </authorList>
    </citation>
    <scope>NUCLEOTIDE SEQUENCE [LARGE SCALE GENOMIC DNA]</scope>
    <source>
        <strain evidence="2 3">RO10H11247</strain>
    </source>
</reference>
<evidence type="ECO:0000313" key="2">
    <source>
        <dbReference type="EMBL" id="KNZ46634.1"/>
    </source>
</evidence>
<proteinExistence type="predicted"/>
<organism evidence="2 3">
    <name type="scientific">Puccinia sorghi</name>
    <dbReference type="NCBI Taxonomy" id="27349"/>
    <lineage>
        <taxon>Eukaryota</taxon>
        <taxon>Fungi</taxon>
        <taxon>Dikarya</taxon>
        <taxon>Basidiomycota</taxon>
        <taxon>Pucciniomycotina</taxon>
        <taxon>Pucciniomycetes</taxon>
        <taxon>Pucciniales</taxon>
        <taxon>Pucciniaceae</taxon>
        <taxon>Puccinia</taxon>
    </lineage>
</organism>
<comment type="caution">
    <text evidence="2">The sequence shown here is derived from an EMBL/GenBank/DDBJ whole genome shotgun (WGS) entry which is preliminary data.</text>
</comment>
<dbReference type="AlphaFoldDB" id="A0A0L6UDI7"/>
<keyword evidence="3" id="KW-1185">Reference proteome</keyword>
<sequence>MSINDSKSLRILATLPDTFKSRIPTVYAVDTFCRDIHSILYLRDGGTMIDGLLFIDSRLVLPGDPLIKLQLISQSRLIEHQAAPTHHNPWKATRANKFGQEATLLPSVSAPAAPDAKMDKHPSFSTTTRMGCSNSNLLGPSVNDQPLKILRSNSKPSGAQNNLHTPVHQDSVPPSCSLPLLRPLIHQRLNWFFPSAT</sequence>
<feature type="compositionally biased region" description="Polar residues" evidence="1">
    <location>
        <begin position="135"/>
        <end position="144"/>
    </location>
</feature>
<evidence type="ECO:0000313" key="3">
    <source>
        <dbReference type="Proteomes" id="UP000037035"/>
    </source>
</evidence>
<feature type="compositionally biased region" description="Polar residues" evidence="1">
    <location>
        <begin position="151"/>
        <end position="164"/>
    </location>
</feature>
<feature type="region of interest" description="Disordered" evidence="1">
    <location>
        <begin position="135"/>
        <end position="172"/>
    </location>
</feature>